<dbReference type="Pfam" id="PF13976">
    <property type="entry name" value="gag_pre-integrs"/>
    <property type="match status" value="1"/>
</dbReference>
<evidence type="ECO:0000256" key="2">
    <source>
        <dbReference type="ARBA" id="ARBA00022801"/>
    </source>
</evidence>
<evidence type="ECO:0000259" key="4">
    <source>
        <dbReference type="PROSITE" id="PS50994"/>
    </source>
</evidence>
<dbReference type="InterPro" id="IPR012337">
    <property type="entry name" value="RNaseH-like_sf"/>
</dbReference>
<dbReference type="InterPro" id="IPR013103">
    <property type="entry name" value="RVT_2"/>
</dbReference>
<evidence type="ECO:0000256" key="1">
    <source>
        <dbReference type="ARBA" id="ARBA00022723"/>
    </source>
</evidence>
<comment type="caution">
    <text evidence="5">The sequence shown here is derived from an EMBL/GenBank/DDBJ whole genome shotgun (WGS) entry which is preliminary data.</text>
</comment>
<dbReference type="InterPro" id="IPR057670">
    <property type="entry name" value="SH3_retrovirus"/>
</dbReference>
<dbReference type="InterPro" id="IPR025724">
    <property type="entry name" value="GAG-pre-integrase_dom"/>
</dbReference>
<dbReference type="InterPro" id="IPR043502">
    <property type="entry name" value="DNA/RNA_pol_sf"/>
</dbReference>
<name>A0A6L2NL20_TANCI</name>
<dbReference type="SUPFAM" id="SSF56672">
    <property type="entry name" value="DNA/RNA polymerases"/>
    <property type="match status" value="1"/>
</dbReference>
<dbReference type="InterPro" id="IPR039537">
    <property type="entry name" value="Retrotran_Ty1/copia-like"/>
</dbReference>
<dbReference type="PROSITE" id="PS50994">
    <property type="entry name" value="INTEGRASE"/>
    <property type="match status" value="1"/>
</dbReference>
<dbReference type="GO" id="GO:0003676">
    <property type="term" value="F:nucleic acid binding"/>
    <property type="evidence" value="ECO:0007669"/>
    <property type="project" value="InterPro"/>
</dbReference>
<dbReference type="SUPFAM" id="SSF53098">
    <property type="entry name" value="Ribonuclease H-like"/>
    <property type="match status" value="1"/>
</dbReference>
<feature type="domain" description="Integrase catalytic" evidence="4">
    <location>
        <begin position="164"/>
        <end position="255"/>
    </location>
</feature>
<keyword evidence="1" id="KW-0479">Metal-binding</keyword>
<dbReference type="Pfam" id="PF25597">
    <property type="entry name" value="SH3_retrovirus"/>
    <property type="match status" value="1"/>
</dbReference>
<gene>
    <name evidence="5" type="ORF">Tci_058936</name>
</gene>
<dbReference type="PANTHER" id="PTHR42648">
    <property type="entry name" value="TRANSPOSASE, PUTATIVE-RELATED"/>
    <property type="match status" value="1"/>
</dbReference>
<proteinExistence type="predicted"/>
<dbReference type="InterPro" id="IPR001584">
    <property type="entry name" value="Integrase_cat-core"/>
</dbReference>
<dbReference type="EMBL" id="BKCJ010009436">
    <property type="protein sequence ID" value="GEU86958.1"/>
    <property type="molecule type" value="Genomic_DNA"/>
</dbReference>
<dbReference type="GO" id="GO:0016787">
    <property type="term" value="F:hydrolase activity"/>
    <property type="evidence" value="ECO:0007669"/>
    <property type="project" value="UniProtKB-KW"/>
</dbReference>
<dbReference type="PANTHER" id="PTHR42648:SF18">
    <property type="entry name" value="RETROTRANSPOSON, UNCLASSIFIED-LIKE PROTEIN"/>
    <property type="match status" value="1"/>
</dbReference>
<organism evidence="5">
    <name type="scientific">Tanacetum cinerariifolium</name>
    <name type="common">Dalmatian daisy</name>
    <name type="synonym">Chrysanthemum cinerariifolium</name>
    <dbReference type="NCBI Taxonomy" id="118510"/>
    <lineage>
        <taxon>Eukaryota</taxon>
        <taxon>Viridiplantae</taxon>
        <taxon>Streptophyta</taxon>
        <taxon>Embryophyta</taxon>
        <taxon>Tracheophyta</taxon>
        <taxon>Spermatophyta</taxon>
        <taxon>Magnoliopsida</taxon>
        <taxon>eudicotyledons</taxon>
        <taxon>Gunneridae</taxon>
        <taxon>Pentapetalae</taxon>
        <taxon>asterids</taxon>
        <taxon>campanulids</taxon>
        <taxon>Asterales</taxon>
        <taxon>Asteraceae</taxon>
        <taxon>Asteroideae</taxon>
        <taxon>Anthemideae</taxon>
        <taxon>Anthemidinae</taxon>
        <taxon>Tanacetum</taxon>
    </lineage>
</organism>
<evidence type="ECO:0000256" key="3">
    <source>
        <dbReference type="SAM" id="MobiDB-lite"/>
    </source>
</evidence>
<dbReference type="AlphaFoldDB" id="A0A6L2NL20"/>
<dbReference type="GO" id="GO:0015074">
    <property type="term" value="P:DNA integration"/>
    <property type="evidence" value="ECO:0007669"/>
    <property type="project" value="InterPro"/>
</dbReference>
<dbReference type="Gene3D" id="3.30.420.10">
    <property type="entry name" value="Ribonuclease H-like superfamily/Ribonuclease H"/>
    <property type="match status" value="1"/>
</dbReference>
<reference evidence="5" key="1">
    <citation type="journal article" date="2019" name="Sci. Rep.">
        <title>Draft genome of Tanacetum cinerariifolium, the natural source of mosquito coil.</title>
        <authorList>
            <person name="Yamashiro T."/>
            <person name="Shiraishi A."/>
            <person name="Satake H."/>
            <person name="Nakayama K."/>
        </authorList>
    </citation>
    <scope>NUCLEOTIDE SEQUENCE</scope>
</reference>
<keyword evidence="2" id="KW-0378">Hydrolase</keyword>
<feature type="compositionally biased region" description="Polar residues" evidence="3">
    <location>
        <begin position="398"/>
        <end position="420"/>
    </location>
</feature>
<dbReference type="GO" id="GO:0046872">
    <property type="term" value="F:metal ion binding"/>
    <property type="evidence" value="ECO:0007669"/>
    <property type="project" value="UniProtKB-KW"/>
</dbReference>
<feature type="region of interest" description="Disordered" evidence="3">
    <location>
        <begin position="380"/>
        <end position="420"/>
    </location>
</feature>
<accession>A0A6L2NL20</accession>
<sequence length="708" mass="80061">MTGNSKLLINFVWKFLGTVCFGNNHIAAILRYGDLKWGNITITRVYFVEGLGHNLFLVGQFCDADLEVAFRRNTCFIRDLDGVDLLKGNRSINLYTINLYDMALASPICLMARATPTKSWLWHQRLSHQYFDTINDLAKNDLVSSLPKFKYAKVHLCLSFASINGKWYVLVIVDDYSRYTWVHFLKIKDEMPEQNGVVERRNRTLVEAARTMLIFSHALLFLWAEAIATACYTQNHSIIHRSFNKTPYELIQGRKLDISYLHVFGALCYPKTDREDIGKLGAKGDISFFIGYSANFVAYRVYNQRTRKIIEAMNVTVDELSAMAFEQNSSRPGLQSMTPGQISFELELTYAPSTITPQRPSERDLDILFEPLHNEYLGDSAPVPSNSLNNPVSSHNVDATSQQHAQQQRNITPSPTTSAADNISNAVFETRGSIDFEQSFAPVARMEAIRIFLAYAAHKGFIVYQIDVKTAFLHGSLKEDVYVCQSEGFIDADYPSHAYKLKKALRFDDDILVVQVYLDDIIFGSTDPRYATLFSDLMKSHFEMSMMGEMTFFLGLQVNQSPSGIFKNQSKYVHEILKKYGLNTCDIVGTPMNIKDKLDLDQIGTPVDAMKYHSMIGALMYLTSSRPDIVHATCDSGFKLTGFLDVDYAGCKDTFKSTFGGAQFLGEKLVSCSSKKQDCTSLSIAESKYVWRLNNSLDRLSLDFLDLI</sequence>
<dbReference type="InterPro" id="IPR036397">
    <property type="entry name" value="RNaseH_sf"/>
</dbReference>
<dbReference type="Pfam" id="PF07727">
    <property type="entry name" value="RVT_2"/>
    <property type="match status" value="2"/>
</dbReference>
<evidence type="ECO:0000313" key="5">
    <source>
        <dbReference type="EMBL" id="GEU86958.1"/>
    </source>
</evidence>
<protein>
    <submittedName>
        <fullName evidence="5">Retrovirus-related Pol polyprotein from transposon TNT 1-94</fullName>
    </submittedName>
</protein>
<feature type="compositionally biased region" description="Low complexity" evidence="3">
    <location>
        <begin position="382"/>
        <end position="397"/>
    </location>
</feature>